<accession>A0A843XCJ2</accession>
<keyword evidence="2" id="KW-1185">Reference proteome</keyword>
<organism evidence="1 2">
    <name type="scientific">Colocasia esculenta</name>
    <name type="common">Wild taro</name>
    <name type="synonym">Arum esculentum</name>
    <dbReference type="NCBI Taxonomy" id="4460"/>
    <lineage>
        <taxon>Eukaryota</taxon>
        <taxon>Viridiplantae</taxon>
        <taxon>Streptophyta</taxon>
        <taxon>Embryophyta</taxon>
        <taxon>Tracheophyta</taxon>
        <taxon>Spermatophyta</taxon>
        <taxon>Magnoliopsida</taxon>
        <taxon>Liliopsida</taxon>
        <taxon>Araceae</taxon>
        <taxon>Aroideae</taxon>
        <taxon>Colocasieae</taxon>
        <taxon>Colocasia</taxon>
    </lineage>
</organism>
<name>A0A843XCJ2_COLES</name>
<dbReference type="Proteomes" id="UP000652761">
    <property type="component" value="Unassembled WGS sequence"/>
</dbReference>
<evidence type="ECO:0000313" key="1">
    <source>
        <dbReference type="EMBL" id="MQM17015.1"/>
    </source>
</evidence>
<gene>
    <name evidence="1" type="ORF">Taro_049980</name>
</gene>
<comment type="caution">
    <text evidence="1">The sequence shown here is derived from an EMBL/GenBank/DDBJ whole genome shotgun (WGS) entry which is preliminary data.</text>
</comment>
<evidence type="ECO:0000313" key="2">
    <source>
        <dbReference type="Proteomes" id="UP000652761"/>
    </source>
</evidence>
<dbReference type="EMBL" id="NMUH01007296">
    <property type="protein sequence ID" value="MQM17015.1"/>
    <property type="molecule type" value="Genomic_DNA"/>
</dbReference>
<proteinExistence type="predicted"/>
<protein>
    <submittedName>
        <fullName evidence="1">Uncharacterized protein</fullName>
    </submittedName>
</protein>
<sequence length="72" mass="8034">MEVTKMTPKFRNYKKIPSKEETIQGSCCLHGSVERDPRHFSEAACALLSPVYDWLGLGIGDGDYKANTTGRQ</sequence>
<reference evidence="1" key="1">
    <citation type="submission" date="2017-07" db="EMBL/GenBank/DDBJ databases">
        <title>Taro Niue Genome Assembly and Annotation.</title>
        <authorList>
            <person name="Atibalentja N."/>
            <person name="Keating K."/>
            <person name="Fields C.J."/>
        </authorList>
    </citation>
    <scope>NUCLEOTIDE SEQUENCE</scope>
    <source>
        <strain evidence="1">Niue_2</strain>
        <tissue evidence="1">Leaf</tissue>
    </source>
</reference>
<dbReference type="AlphaFoldDB" id="A0A843XCJ2"/>